<accession>A0A345NR81</accession>
<dbReference type="EMBL" id="CP031229">
    <property type="protein sequence ID" value="AXH97539.1"/>
    <property type="molecule type" value="Genomic_DNA"/>
</dbReference>
<protein>
    <submittedName>
        <fullName evidence="1">Uncharacterized protein</fullName>
    </submittedName>
</protein>
<evidence type="ECO:0000313" key="2">
    <source>
        <dbReference type="Proteomes" id="UP000253790"/>
    </source>
</evidence>
<dbReference type="RefSeq" id="WP_114930008.1">
    <property type="nucleotide sequence ID" value="NZ_CP031229.1"/>
</dbReference>
<dbReference type="Proteomes" id="UP000253790">
    <property type="component" value="Chromosome"/>
</dbReference>
<organism evidence="1 2">
    <name type="scientific">Ornithinimicrobium avium</name>
    <dbReference type="NCBI Taxonomy" id="2283195"/>
    <lineage>
        <taxon>Bacteria</taxon>
        <taxon>Bacillati</taxon>
        <taxon>Actinomycetota</taxon>
        <taxon>Actinomycetes</taxon>
        <taxon>Micrococcales</taxon>
        <taxon>Ornithinimicrobiaceae</taxon>
        <taxon>Ornithinimicrobium</taxon>
    </lineage>
</organism>
<proteinExistence type="predicted"/>
<sequence>MWLHGKAAPDVQVVREINPDEYGGVMVECLTEFGFEARSEDGGRSLGAEYPSEQEDAYRLAAYTCEARYPLKPIYYQPYDEALLSRLHAFFVDEQIPCLHQAGYSTIEAPSLKTFVEKYTQQGYLWTPSREASPEAIEACGGELPMEIFTGR</sequence>
<dbReference type="AlphaFoldDB" id="A0A345NR81"/>
<evidence type="ECO:0000313" key="1">
    <source>
        <dbReference type="EMBL" id="AXH97539.1"/>
    </source>
</evidence>
<dbReference type="KEGG" id="orn:DV701_16750"/>
<keyword evidence="2" id="KW-1185">Reference proteome</keyword>
<name>A0A345NR81_9MICO</name>
<gene>
    <name evidence="1" type="ORF">DV701_16750</name>
</gene>
<dbReference type="OrthoDB" id="3726412at2"/>
<reference evidence="1 2" key="1">
    <citation type="submission" date="2018-07" db="EMBL/GenBank/DDBJ databases">
        <title>Complete genome sequencing of Ornithinimicrobium sp. AMA3305.</title>
        <authorList>
            <person name="Bae J.-W."/>
        </authorList>
    </citation>
    <scope>NUCLEOTIDE SEQUENCE [LARGE SCALE GENOMIC DNA]</scope>
    <source>
        <strain evidence="1 2">AMA3305</strain>
    </source>
</reference>